<organism evidence="1 2">
    <name type="scientific">Kuenenia stuttgartiensis</name>
    <dbReference type="NCBI Taxonomy" id="174633"/>
    <lineage>
        <taxon>Bacteria</taxon>
        <taxon>Pseudomonadati</taxon>
        <taxon>Planctomycetota</taxon>
        <taxon>Candidatus Brocadiia</taxon>
        <taxon>Candidatus Brocadiales</taxon>
        <taxon>Candidatus Brocadiaceae</taxon>
        <taxon>Candidatus Kuenenia</taxon>
    </lineage>
</organism>
<evidence type="ECO:0000313" key="1">
    <source>
        <dbReference type="EMBL" id="QII12038.1"/>
    </source>
</evidence>
<dbReference type="EMBL" id="CP049055">
    <property type="protein sequence ID" value="QII12038.1"/>
    <property type="molecule type" value="Genomic_DNA"/>
</dbReference>
<sequence>MICLVIYITNSIIAVACFKLAVIDTMCHPFMVCIPEDTFLDFPESLFPDRCPGQANVNASRG</sequence>
<dbReference type="Proteomes" id="UP000501926">
    <property type="component" value="Chromosome"/>
</dbReference>
<proteinExistence type="predicted"/>
<name>A0A6G7GR23_KUEST</name>
<accession>A0A6G7GR23</accession>
<evidence type="ECO:0000313" key="2">
    <source>
        <dbReference type="Proteomes" id="UP000501926"/>
    </source>
</evidence>
<dbReference type="AlphaFoldDB" id="A0A6G7GR23"/>
<protein>
    <submittedName>
        <fullName evidence="1">Uncharacterized protein</fullName>
    </submittedName>
</protein>
<reference evidence="1 2" key="1">
    <citation type="submission" date="2020-02" db="EMBL/GenBank/DDBJ databases">
        <title>Newly sequenced genome of strain CSTR1 showed variability in Candidatus Kuenenia stuttgartiensis genomes.</title>
        <authorList>
            <person name="Ding C."/>
            <person name="Adrian L."/>
        </authorList>
    </citation>
    <scope>NUCLEOTIDE SEQUENCE [LARGE SCALE GENOMIC DNA]</scope>
    <source>
        <strain evidence="1 2">CSTR1</strain>
    </source>
</reference>
<gene>
    <name evidence="1" type="ORF">KsCSTR_26590</name>
</gene>